<dbReference type="GO" id="GO:0016887">
    <property type="term" value="F:ATP hydrolysis activity"/>
    <property type="evidence" value="ECO:0007669"/>
    <property type="project" value="InterPro"/>
</dbReference>
<sequence length="214" mass="21996">MPDPTTLPSATLQCTGLRFAHAHGLAVFDGLDASAAPGATLVRGDEGRGKTTLLRLLAGELRPQGGQVLLNGVPCAEQAAADAGAIFWADPRASALDGTSPAAWFAALAGRYPAWDAQALQAHVAGFALESHLPKAMEQLSTGTRRKALMAAAFACGAPLVLVDEPIAGLDRPSVQYLQHVLAQRAAQGGPGIALVAHYDALAGVPWNAVIDLP</sequence>
<evidence type="ECO:0000256" key="2">
    <source>
        <dbReference type="ARBA" id="ARBA00022840"/>
    </source>
</evidence>
<dbReference type="PANTHER" id="PTHR43158:SF2">
    <property type="entry name" value="SKFA PEPTIDE EXPORT ATP-BINDING PROTEIN SKFE"/>
    <property type="match status" value="1"/>
</dbReference>
<dbReference type="AlphaFoldDB" id="A0A1G6LUJ5"/>
<proteinExistence type="predicted"/>
<dbReference type="PROSITE" id="PS50893">
    <property type="entry name" value="ABC_TRANSPORTER_2"/>
    <property type="match status" value="1"/>
</dbReference>
<dbReference type="EMBL" id="FMZC01000002">
    <property type="protein sequence ID" value="SDC46891.1"/>
    <property type="molecule type" value="Genomic_DNA"/>
</dbReference>
<dbReference type="Gene3D" id="3.40.50.300">
    <property type="entry name" value="P-loop containing nucleotide triphosphate hydrolases"/>
    <property type="match status" value="1"/>
</dbReference>
<dbReference type="GO" id="GO:0005524">
    <property type="term" value="F:ATP binding"/>
    <property type="evidence" value="ECO:0007669"/>
    <property type="project" value="UniProtKB-KW"/>
</dbReference>
<dbReference type="STRING" id="187868.SAMN05192589_102259"/>
<dbReference type="RefSeq" id="WP_092741055.1">
    <property type="nucleotide sequence ID" value="NZ_FMZC01000002.1"/>
</dbReference>
<dbReference type="PANTHER" id="PTHR43158">
    <property type="entry name" value="SKFA PEPTIDE EXPORT ATP-BINDING PROTEIN SKFE"/>
    <property type="match status" value="1"/>
</dbReference>
<dbReference type="Proteomes" id="UP000198781">
    <property type="component" value="Unassembled WGS sequence"/>
</dbReference>
<dbReference type="Pfam" id="PF00005">
    <property type="entry name" value="ABC_tran"/>
    <property type="match status" value="1"/>
</dbReference>
<gene>
    <name evidence="4" type="ORF">SAMN05192589_102259</name>
</gene>
<accession>A0A1G6LUJ5</accession>
<feature type="domain" description="ABC transporter" evidence="3">
    <location>
        <begin position="12"/>
        <end position="211"/>
    </location>
</feature>
<organism evidence="4 5">
    <name type="scientific">Paracidovorax valerianellae</name>
    <dbReference type="NCBI Taxonomy" id="187868"/>
    <lineage>
        <taxon>Bacteria</taxon>
        <taxon>Pseudomonadati</taxon>
        <taxon>Pseudomonadota</taxon>
        <taxon>Betaproteobacteria</taxon>
        <taxon>Burkholderiales</taxon>
        <taxon>Comamonadaceae</taxon>
        <taxon>Paracidovorax</taxon>
    </lineage>
</organism>
<dbReference type="InterPro" id="IPR027417">
    <property type="entry name" value="P-loop_NTPase"/>
</dbReference>
<evidence type="ECO:0000313" key="5">
    <source>
        <dbReference type="Proteomes" id="UP000198781"/>
    </source>
</evidence>
<name>A0A1G6LUJ5_9BURK</name>
<reference evidence="4 5" key="1">
    <citation type="submission" date="2016-10" db="EMBL/GenBank/DDBJ databases">
        <authorList>
            <person name="de Groot N.N."/>
        </authorList>
    </citation>
    <scope>NUCLEOTIDE SEQUENCE [LARGE SCALE GENOMIC DNA]</scope>
    <source>
        <strain evidence="4 5">DSM 16619</strain>
    </source>
</reference>
<dbReference type="OrthoDB" id="8772152at2"/>
<evidence type="ECO:0000259" key="3">
    <source>
        <dbReference type="PROSITE" id="PS50893"/>
    </source>
</evidence>
<keyword evidence="5" id="KW-1185">Reference proteome</keyword>
<evidence type="ECO:0000313" key="4">
    <source>
        <dbReference type="EMBL" id="SDC46891.1"/>
    </source>
</evidence>
<keyword evidence="2" id="KW-0067">ATP-binding</keyword>
<evidence type="ECO:0000256" key="1">
    <source>
        <dbReference type="ARBA" id="ARBA00022741"/>
    </source>
</evidence>
<keyword evidence="1" id="KW-0547">Nucleotide-binding</keyword>
<protein>
    <submittedName>
        <fullName evidence="4">ABC transporter</fullName>
    </submittedName>
</protein>
<dbReference type="SUPFAM" id="SSF52540">
    <property type="entry name" value="P-loop containing nucleoside triphosphate hydrolases"/>
    <property type="match status" value="1"/>
</dbReference>
<dbReference type="InterPro" id="IPR003439">
    <property type="entry name" value="ABC_transporter-like_ATP-bd"/>
</dbReference>